<evidence type="ECO:0000313" key="1">
    <source>
        <dbReference type="EMBL" id="KAI8538771.1"/>
    </source>
</evidence>
<evidence type="ECO:0000313" key="2">
    <source>
        <dbReference type="Proteomes" id="UP001062846"/>
    </source>
</evidence>
<keyword evidence="2" id="KW-1185">Reference proteome</keyword>
<dbReference type="Proteomes" id="UP001062846">
    <property type="component" value="Chromosome 9"/>
</dbReference>
<sequence length="1961" mass="223097">MSVPPVESVYVTEECIREWKNGNPSFKASKPVPLLRFLYELCWAMVRGELPFQKCKAALVSVEFLDEGLDEDAGSCFADIVTQMAQDLTMSGEYRARLLKLAKWLVESALVPLRLFQERCEEEFLWESEMIKIRAADLKSKERVKMKGWAWACGQPEEWVVLVMHFNLMGGFHGKRISGATGEFTHRGNPHSHIWFIHLRGSEQAMENWRSKDGNVEFQPPLDHASMTLSLFSIKVEGPSIHLESGQVQPLRFSNQGNSMERVAVLLVRVNTRLLYQQTKFNLLREESEGYAKLSLIGHFDLDPNRVFDIVLECFELQPDNCVFLDLIPIFPKSHASQILGFKFQYYQRMEVNCHVSLGLYQLTALLVKEDFIDLDSIYPHLLPKDDEAFELYNSFSSKRLDEANKIGKINLAATGKDLMEDEKQGDVTIDLFTAIDLESEAVTERASELENNQTLGLLTGFLSVNDWYHAHILFDRLSPLNPAEHSQICNELFRLIEKSLSSAYELVRQTHLQNLALPSAAVSDSMETNSSVKRFFVDLPKELFEMLSCAGPYLYRDTLLLQKVCRVLKGYYLSALERVRCSDGSFDPESGSGVNGTPRLHLKEARLRIEEALGTCLLPSLQLTPANPAVGQEIWEVMNLLPYEVRYRLYGEWEKDDERIPMVLAARQTAKLDTRRILKRLAKENLKQLGRMVAKLAHANPMTVLRTIVHQIEAYRDMIAPVVDAFKYLTQLEYDILEYVVIERLAQVGREKLKDDGLNLSDWLQSLASFWGHLCKKYPSMELRGLFQYLVNQLKKGNGIELVLLQELIQQMANVQYTENMTEEQLDAMAGSDTLRYQATSFGITRNNKALIKSTNRLRDSLLPKEDPKIAIPLLLLIAQHRSVVVINADAPYIKMVSEEFDRCHGTLLQFVDFLCSAVTPATSYAQLIPPLNDLVHLYHLDPEVAFLIYRPVMRLFKCQSSSDVFWPLDNIEAPKESESSGKLVLDLGPSRKPVTWSDLLDTVSTMLPSKAWNSLSPDLYATFWGLTLYDLYVPRSRYESEISKQHAALKALEELSDNSSSAIAKRKKDKERIQESLDRLTFELQKHEENVASVRRRLSHEKDKWLSSCPDTLKINMEFLQRCIFPRCTFSMPDAVYCAMFVHTLHSLGTPFFNTVNHIDVLICKTLQPMICCCTEYEVGRLGRFLHETLKIAYYWKSDESVYERECGNMPGFAVYYRYPNSQRVTYSQFIKVHWKWSQRITKLLIQCLESTEYMEIRNALILLTKIAGVFPVTRKSGINLEKRVRKGDNVAKIKSDQREDLKVLATGVAAALAARKPSWVTEEEFSMGYVELKPAPTLASKSLAGNLVSVQNGYGLNVQSEPAGGRVVDAGTQHSDPGNAVKDQISRAKPVDGRLERTESASLKSDSGHAKLKSVPLVNGSDGQASMLSASVQAGAFKSIESQKQMDESTNRILDDNVTKVGSKTSAESEVRAPVKRSLPSGSLSKLSRPDIGKDDSKAGKSTVPSPALASGNSLPTSVKGPSPFAKPLDTHGSEPKIESGAAKSSDLRVSTMKDDNIGNADVQRPPSSRPVHSPRHDNAITASKSGDKPQKRASPAEDLDRLNKRRKGETDSRDLEADVRFPDRERSVDARLADKHAPIDIIDKVDEQIINRATDKHLDRSKDKGSERHERDYRERLEKSRGDDNMMEKSRDRSLERYGRERSVERGSDRGSDKVTEKTKDERNRDDRTKLRYNETSTEKSHVDDRFHGQNLPPPPPLPPHVVPQSVTGRRDEDADRRFGNARHSQRLSPRHEERERRRSEENNFVTLEDAKRRREEDFRERKREEREGLLMKVEEREREKEREKPILLKEDMDANAASKRRKLKRDHLPEAGEFSPAGPPPPPLNNVGLAQPYDGRGDRKGAMVQRPGYLEEQPAQRIHGKEATGKITRREPEPMYDREWDDEKRQRAEPKRRHRK</sequence>
<protein>
    <submittedName>
        <fullName evidence="1">Uncharacterized protein</fullName>
    </submittedName>
</protein>
<proteinExistence type="predicted"/>
<reference evidence="1" key="1">
    <citation type="submission" date="2022-02" db="EMBL/GenBank/DDBJ databases">
        <title>Plant Genome Project.</title>
        <authorList>
            <person name="Zhang R.-G."/>
        </authorList>
    </citation>
    <scope>NUCLEOTIDE SEQUENCE</scope>
    <source>
        <strain evidence="1">AT1</strain>
    </source>
</reference>
<dbReference type="EMBL" id="CM046396">
    <property type="protein sequence ID" value="KAI8538771.1"/>
    <property type="molecule type" value="Genomic_DNA"/>
</dbReference>
<comment type="caution">
    <text evidence="1">The sequence shown here is derived from an EMBL/GenBank/DDBJ whole genome shotgun (WGS) entry which is preliminary data.</text>
</comment>
<organism evidence="1 2">
    <name type="scientific">Rhododendron molle</name>
    <name type="common">Chinese azalea</name>
    <name type="synonym">Azalea mollis</name>
    <dbReference type="NCBI Taxonomy" id="49168"/>
    <lineage>
        <taxon>Eukaryota</taxon>
        <taxon>Viridiplantae</taxon>
        <taxon>Streptophyta</taxon>
        <taxon>Embryophyta</taxon>
        <taxon>Tracheophyta</taxon>
        <taxon>Spermatophyta</taxon>
        <taxon>Magnoliopsida</taxon>
        <taxon>eudicotyledons</taxon>
        <taxon>Gunneridae</taxon>
        <taxon>Pentapetalae</taxon>
        <taxon>asterids</taxon>
        <taxon>Ericales</taxon>
        <taxon>Ericaceae</taxon>
        <taxon>Ericoideae</taxon>
        <taxon>Rhodoreae</taxon>
        <taxon>Rhododendron</taxon>
    </lineage>
</organism>
<accession>A0ACC0MDD7</accession>
<gene>
    <name evidence="1" type="ORF">RHMOL_Rhmol09G0129800</name>
</gene>
<name>A0ACC0MDD7_RHOML</name>